<name>A0A8S0VU78_CYCAE</name>
<feature type="compositionally biased region" description="Low complexity" evidence="1">
    <location>
        <begin position="210"/>
        <end position="222"/>
    </location>
</feature>
<comment type="caution">
    <text evidence="3">The sequence shown here is derived from an EMBL/GenBank/DDBJ whole genome shotgun (WGS) entry which is preliminary data.</text>
</comment>
<evidence type="ECO:0000313" key="4">
    <source>
        <dbReference type="Proteomes" id="UP000467700"/>
    </source>
</evidence>
<dbReference type="AlphaFoldDB" id="A0A8S0VU78"/>
<proteinExistence type="predicted"/>
<feature type="compositionally biased region" description="Basic and acidic residues" evidence="1">
    <location>
        <begin position="197"/>
        <end position="206"/>
    </location>
</feature>
<dbReference type="Pfam" id="PF00638">
    <property type="entry name" value="Ran_BP1"/>
    <property type="match status" value="1"/>
</dbReference>
<gene>
    <name evidence="3" type="ORF">AAE3_LOCUS3976</name>
</gene>
<reference evidence="3 4" key="1">
    <citation type="submission" date="2020-01" db="EMBL/GenBank/DDBJ databases">
        <authorList>
            <person name="Gupta K D."/>
        </authorList>
    </citation>
    <scope>NUCLEOTIDE SEQUENCE [LARGE SCALE GENOMIC DNA]</scope>
</reference>
<feature type="compositionally biased region" description="Low complexity" evidence="1">
    <location>
        <begin position="48"/>
        <end position="62"/>
    </location>
</feature>
<feature type="compositionally biased region" description="Low complexity" evidence="1">
    <location>
        <begin position="243"/>
        <end position="307"/>
    </location>
</feature>
<feature type="region of interest" description="Disordered" evidence="1">
    <location>
        <begin position="197"/>
        <end position="314"/>
    </location>
</feature>
<dbReference type="Gene3D" id="2.30.29.30">
    <property type="entry name" value="Pleckstrin-homology domain (PH domain)/Phosphotyrosine-binding domain (PTB)"/>
    <property type="match status" value="1"/>
</dbReference>
<dbReference type="OrthoDB" id="185618at2759"/>
<evidence type="ECO:0000256" key="1">
    <source>
        <dbReference type="SAM" id="MobiDB-lite"/>
    </source>
</evidence>
<dbReference type="InterPro" id="IPR000156">
    <property type="entry name" value="Ran_bind_dom"/>
</dbReference>
<feature type="compositionally biased region" description="Polar residues" evidence="1">
    <location>
        <begin position="30"/>
        <end position="47"/>
    </location>
</feature>
<dbReference type="InterPro" id="IPR011993">
    <property type="entry name" value="PH-like_dom_sf"/>
</dbReference>
<organism evidence="3 4">
    <name type="scientific">Cyclocybe aegerita</name>
    <name type="common">Black poplar mushroom</name>
    <name type="synonym">Agrocybe aegerita</name>
    <dbReference type="NCBI Taxonomy" id="1973307"/>
    <lineage>
        <taxon>Eukaryota</taxon>
        <taxon>Fungi</taxon>
        <taxon>Dikarya</taxon>
        <taxon>Basidiomycota</taxon>
        <taxon>Agaricomycotina</taxon>
        <taxon>Agaricomycetes</taxon>
        <taxon>Agaricomycetidae</taxon>
        <taxon>Agaricales</taxon>
        <taxon>Agaricineae</taxon>
        <taxon>Bolbitiaceae</taxon>
        <taxon>Cyclocybe</taxon>
    </lineage>
</organism>
<feature type="region of interest" description="Disordered" evidence="1">
    <location>
        <begin position="1"/>
        <end position="157"/>
    </location>
</feature>
<dbReference type="EMBL" id="CACVBS010000034">
    <property type="protein sequence ID" value="CAA7261740.1"/>
    <property type="molecule type" value="Genomic_DNA"/>
</dbReference>
<dbReference type="CDD" id="cd13170">
    <property type="entry name" value="RanBD_NUP50"/>
    <property type="match status" value="1"/>
</dbReference>
<feature type="compositionally biased region" description="Low complexity" evidence="1">
    <location>
        <begin position="111"/>
        <end position="155"/>
    </location>
</feature>
<evidence type="ECO:0000313" key="3">
    <source>
        <dbReference type="EMBL" id="CAA7261740.1"/>
    </source>
</evidence>
<feature type="compositionally biased region" description="Polar residues" evidence="1">
    <location>
        <begin position="385"/>
        <end position="401"/>
    </location>
</feature>
<dbReference type="PANTHER" id="PTHR38697">
    <property type="entry name" value="NUCLEAR PORE COMPLEX PROTEIN SIMILAR TO S. CEREVISIAE NUP2 (EUROFUNG)"/>
    <property type="match status" value="1"/>
</dbReference>
<dbReference type="PROSITE" id="PS50196">
    <property type="entry name" value="RANBD1"/>
    <property type="match status" value="1"/>
</dbReference>
<feature type="region of interest" description="Disordered" evidence="1">
    <location>
        <begin position="334"/>
        <end position="463"/>
    </location>
</feature>
<accession>A0A8S0VU78</accession>
<feature type="compositionally biased region" description="Low complexity" evidence="1">
    <location>
        <begin position="402"/>
        <end position="420"/>
    </location>
</feature>
<feature type="compositionally biased region" description="Polar residues" evidence="1">
    <location>
        <begin position="89"/>
        <end position="110"/>
    </location>
</feature>
<feature type="domain" description="RanBD1" evidence="2">
    <location>
        <begin position="440"/>
        <end position="574"/>
    </location>
</feature>
<evidence type="ECO:0000259" key="2">
    <source>
        <dbReference type="PROSITE" id="PS50196"/>
    </source>
</evidence>
<dbReference type="SMART" id="SM00160">
    <property type="entry name" value="RanBD"/>
    <property type="match status" value="1"/>
</dbReference>
<keyword evidence="4" id="KW-1185">Reference proteome</keyword>
<dbReference type="Proteomes" id="UP000467700">
    <property type="component" value="Unassembled WGS sequence"/>
</dbReference>
<dbReference type="SUPFAM" id="SSF50729">
    <property type="entry name" value="PH domain-like"/>
    <property type="match status" value="1"/>
</dbReference>
<sequence>MKGLPNRSRTGASAPAPQPAPTSYIAAPQTPFNLFSNPTSIQSSNSVGGNPNPFGNSTTTPTPSFPPTNSPFSVKPARPTEAKPDAAPSSVSSSNVFAPANVSSAPSAFMTSSPSSFTIPSTTFPPTNTSKAFASLLSTSSSSTSTSSSNGSSDDSALKLYTNLRGLNVSLLSAVSKAVDDDAFVDLSSALEKYKEVRSKIQKGHDANPSATSGSKPSVSSSGDKPAMPAPPTSFTGFGGFNPATSTSSSTSAPAPPTFTFGSSSNTAFGSSSNTGFGSSSSTGFGSSTPSSPFGATSASTSLATATVPKPNSFGTASVPSSFKSFASTVAATTPSTFASSTTSSSTTTPSVGFTFGSGSGAEKPKEDAKTDTPNTEKKTLPFSFGTSPTPTSLAGTSLFGTSPPAASPSSTPKASTPAAEDGNAREGDEASTEGGESQEATPGLLAPNPHDEEGEGEENEETIHAVKSKAYRLKKDDKTGASSWAELGVGILRVKKDKTTASRRMLLRNSTNGKIHINFKIYVGMNPSVNKKAVSFVGHDNGVAQSYTLRVATEAQAKELKEAVEKEIEAIKAQ</sequence>
<protein>
    <recommendedName>
        <fullName evidence="2">RanBD1 domain-containing protein</fullName>
    </recommendedName>
</protein>
<dbReference type="PANTHER" id="PTHR38697:SF1">
    <property type="entry name" value="NUCLEAR PORE COMPLEX PROTEIN SIMILAR TO S. CEREVISIAE NUP2 (EUROFUNG)"/>
    <property type="match status" value="1"/>
</dbReference>
<dbReference type="InterPro" id="IPR053074">
    <property type="entry name" value="NPC_Nucleoporin"/>
</dbReference>
<feature type="compositionally biased region" description="Basic and acidic residues" evidence="1">
    <location>
        <begin position="363"/>
        <end position="380"/>
    </location>
</feature>
<feature type="compositionally biased region" description="Low complexity" evidence="1">
    <location>
        <begin position="334"/>
        <end position="357"/>
    </location>
</feature>